<sequence length="320" mass="36124">MRAGTYSVATHSTAHVEPRERADFWSEQVDSRHTRLDFRYARRDGFRGELTSQRSADYELIGWRSDRIEYVRTPGLVRQDPAPDYRFLFPLEGEMTLRHSGQEARLAPGFGRLMTLDAPFELLHDSMLSGVILSIPARGIDGPLNRKAPLDAELDLTTGLGRVLHGMLLSLHAERTRLDAAQFDAVADRAVELLCMVAAGDDRPDAPDHLAQVEAAIRRYAREHAAEPDLSGASMAHALGWSLRQVQLALQRAGTTPRELIREERLRVVRDRLQRPEYTHMTISELACALGFSSASALSTAFRRRFGTSPRELRRRYRQV</sequence>
<organism evidence="5 6">
    <name type="scientific">Streptomyces pacificus</name>
    <dbReference type="NCBI Taxonomy" id="2705029"/>
    <lineage>
        <taxon>Bacteria</taxon>
        <taxon>Bacillati</taxon>
        <taxon>Actinomycetota</taxon>
        <taxon>Actinomycetes</taxon>
        <taxon>Kitasatosporales</taxon>
        <taxon>Streptomycetaceae</taxon>
        <taxon>Streptomyces</taxon>
    </lineage>
</organism>
<keyword evidence="1" id="KW-0805">Transcription regulation</keyword>
<dbReference type="InterPro" id="IPR018062">
    <property type="entry name" value="HTH_AraC-typ_CS"/>
</dbReference>
<dbReference type="Pfam" id="PF14525">
    <property type="entry name" value="AraC_binding_2"/>
    <property type="match status" value="1"/>
</dbReference>
<dbReference type="InterPro" id="IPR018060">
    <property type="entry name" value="HTH_AraC"/>
</dbReference>
<dbReference type="SMART" id="SM00342">
    <property type="entry name" value="HTH_ARAC"/>
    <property type="match status" value="1"/>
</dbReference>
<feature type="domain" description="HTH araC/xylS-type" evidence="4">
    <location>
        <begin position="215"/>
        <end position="316"/>
    </location>
</feature>
<dbReference type="SUPFAM" id="SSF46689">
    <property type="entry name" value="Homeodomain-like"/>
    <property type="match status" value="1"/>
</dbReference>
<keyword evidence="3" id="KW-0804">Transcription</keyword>
<evidence type="ECO:0000313" key="5">
    <source>
        <dbReference type="EMBL" id="GFH39114.1"/>
    </source>
</evidence>
<dbReference type="InterPro" id="IPR035418">
    <property type="entry name" value="AraC-bd_2"/>
</dbReference>
<protein>
    <submittedName>
        <fullName evidence="5">AraC family transcriptional regulator</fullName>
    </submittedName>
</protein>
<comment type="caution">
    <text evidence="5">The sequence shown here is derived from an EMBL/GenBank/DDBJ whole genome shotgun (WGS) entry which is preliminary data.</text>
</comment>
<reference evidence="5 6" key="1">
    <citation type="submission" date="2020-02" db="EMBL/GenBank/DDBJ databases">
        <title>Whole Genome Shotgun Sequence of Streptomyces sp. strain CWH03.</title>
        <authorList>
            <person name="Dohra H."/>
            <person name="Kodani S."/>
            <person name="Yamamura H."/>
        </authorList>
    </citation>
    <scope>NUCLEOTIDE SEQUENCE [LARGE SCALE GENOMIC DNA]</scope>
    <source>
        <strain evidence="5 6">CWH03</strain>
    </source>
</reference>
<dbReference type="Pfam" id="PF12833">
    <property type="entry name" value="HTH_18"/>
    <property type="match status" value="1"/>
</dbReference>
<evidence type="ECO:0000313" key="6">
    <source>
        <dbReference type="Proteomes" id="UP000484988"/>
    </source>
</evidence>
<dbReference type="Gene3D" id="1.10.10.60">
    <property type="entry name" value="Homeodomain-like"/>
    <property type="match status" value="1"/>
</dbReference>
<dbReference type="AlphaFoldDB" id="A0A6A0B463"/>
<evidence type="ECO:0000256" key="1">
    <source>
        <dbReference type="ARBA" id="ARBA00023015"/>
    </source>
</evidence>
<dbReference type="PANTHER" id="PTHR46796">
    <property type="entry name" value="HTH-TYPE TRANSCRIPTIONAL ACTIVATOR RHAS-RELATED"/>
    <property type="match status" value="1"/>
</dbReference>
<dbReference type="PROSITE" id="PS01124">
    <property type="entry name" value="HTH_ARAC_FAMILY_2"/>
    <property type="match status" value="1"/>
</dbReference>
<keyword evidence="6" id="KW-1185">Reference proteome</keyword>
<dbReference type="InterPro" id="IPR009057">
    <property type="entry name" value="Homeodomain-like_sf"/>
</dbReference>
<dbReference type="EMBL" id="BLLG01000023">
    <property type="protein sequence ID" value="GFH39114.1"/>
    <property type="molecule type" value="Genomic_DNA"/>
</dbReference>
<dbReference type="InterPro" id="IPR050204">
    <property type="entry name" value="AraC_XylS_family_regulators"/>
</dbReference>
<evidence type="ECO:0000259" key="4">
    <source>
        <dbReference type="PROSITE" id="PS01124"/>
    </source>
</evidence>
<gene>
    <name evidence="5" type="ORF">SCWH03_53790</name>
</gene>
<proteinExistence type="predicted"/>
<dbReference type="PANTHER" id="PTHR46796:SF6">
    <property type="entry name" value="ARAC SUBFAMILY"/>
    <property type="match status" value="1"/>
</dbReference>
<accession>A0A6A0B463</accession>
<evidence type="ECO:0000256" key="3">
    <source>
        <dbReference type="ARBA" id="ARBA00023163"/>
    </source>
</evidence>
<name>A0A6A0B463_9ACTN</name>
<keyword evidence="2" id="KW-0238">DNA-binding</keyword>
<dbReference type="Proteomes" id="UP000484988">
    <property type="component" value="Unassembled WGS sequence"/>
</dbReference>
<evidence type="ECO:0000256" key="2">
    <source>
        <dbReference type="ARBA" id="ARBA00023125"/>
    </source>
</evidence>
<dbReference type="GO" id="GO:0043565">
    <property type="term" value="F:sequence-specific DNA binding"/>
    <property type="evidence" value="ECO:0007669"/>
    <property type="project" value="InterPro"/>
</dbReference>
<dbReference type="PROSITE" id="PS00041">
    <property type="entry name" value="HTH_ARAC_FAMILY_1"/>
    <property type="match status" value="1"/>
</dbReference>
<dbReference type="GO" id="GO:0003700">
    <property type="term" value="F:DNA-binding transcription factor activity"/>
    <property type="evidence" value="ECO:0007669"/>
    <property type="project" value="InterPro"/>
</dbReference>